<evidence type="ECO:0000256" key="10">
    <source>
        <dbReference type="SAM" id="SignalP"/>
    </source>
</evidence>
<evidence type="ECO:0000256" key="8">
    <source>
        <dbReference type="ARBA" id="ARBA00023224"/>
    </source>
</evidence>
<organism evidence="12 13">
    <name type="scientific">Stylophora pistillata</name>
    <name type="common">Smooth cauliflower coral</name>
    <dbReference type="NCBI Taxonomy" id="50429"/>
    <lineage>
        <taxon>Eukaryota</taxon>
        <taxon>Metazoa</taxon>
        <taxon>Cnidaria</taxon>
        <taxon>Anthozoa</taxon>
        <taxon>Hexacorallia</taxon>
        <taxon>Scleractinia</taxon>
        <taxon>Astrocoeniina</taxon>
        <taxon>Pocilloporidae</taxon>
        <taxon>Stylophora</taxon>
    </lineage>
</organism>
<accession>A0A2B4RNK9</accession>
<evidence type="ECO:0000256" key="5">
    <source>
        <dbReference type="ARBA" id="ARBA00023136"/>
    </source>
</evidence>
<protein>
    <submittedName>
        <fullName evidence="12">Gamma-aminobutyric acid type B receptor subunit 1</fullName>
    </submittedName>
</protein>
<evidence type="ECO:0000256" key="6">
    <source>
        <dbReference type="ARBA" id="ARBA00023170"/>
    </source>
</evidence>
<dbReference type="EMBL" id="LSMT01000372">
    <property type="protein sequence ID" value="PFX19201.1"/>
    <property type="molecule type" value="Genomic_DNA"/>
</dbReference>
<evidence type="ECO:0000256" key="4">
    <source>
        <dbReference type="ARBA" id="ARBA00023040"/>
    </source>
</evidence>
<dbReference type="InterPro" id="IPR001828">
    <property type="entry name" value="ANF_lig-bd_rcpt"/>
</dbReference>
<comment type="subcellular location">
    <subcellularLocation>
        <location evidence="1">Membrane</location>
    </subcellularLocation>
</comment>
<dbReference type="PANTHER" id="PTHR10519:SF20">
    <property type="entry name" value="G-PROTEIN COUPLED RECEPTOR 156-RELATED"/>
    <property type="match status" value="1"/>
</dbReference>
<keyword evidence="2 9" id="KW-0812">Transmembrane</keyword>
<evidence type="ECO:0000256" key="7">
    <source>
        <dbReference type="ARBA" id="ARBA00023180"/>
    </source>
</evidence>
<feature type="signal peptide" evidence="10">
    <location>
        <begin position="1"/>
        <end position="23"/>
    </location>
</feature>
<comment type="caution">
    <text evidence="12">The sequence shown here is derived from an EMBL/GenBank/DDBJ whole genome shotgun (WGS) entry which is preliminary data.</text>
</comment>
<evidence type="ECO:0000313" key="12">
    <source>
        <dbReference type="EMBL" id="PFX19201.1"/>
    </source>
</evidence>
<dbReference type="SUPFAM" id="SSF53822">
    <property type="entry name" value="Periplasmic binding protein-like I"/>
    <property type="match status" value="2"/>
</dbReference>
<dbReference type="OrthoDB" id="2150267at2759"/>
<evidence type="ECO:0000256" key="2">
    <source>
        <dbReference type="ARBA" id="ARBA00022692"/>
    </source>
</evidence>
<evidence type="ECO:0000256" key="1">
    <source>
        <dbReference type="ARBA" id="ARBA00004370"/>
    </source>
</evidence>
<gene>
    <name evidence="12" type="primary">GABBR1</name>
    <name evidence="12" type="ORF">AWC38_SpisGene16408</name>
</gene>
<dbReference type="Proteomes" id="UP000225706">
    <property type="component" value="Unassembled WGS sequence"/>
</dbReference>
<sequence length="544" mass="60880">MKSKVAFFTLVMLLAVVSLNCNANRTELFIASLLPRASYDHIELGIELAIEAAENSSEFRDFLDKYKINVETYYTKVTYLTTSADIKETVDPYGITFAPTQFTFNKAIVKIMNHFKWKRAALVYDFLDNGGLFVKTKSCATEKGWEQKLKVEVAVNEKMTISILLILMVVAPIEAADNKTELSIAVLNRSAYKDKGSNFGIQLAIDLAKNTSGFKDFYDKYEVKITTSSTYGSEGIAIVTTTYLFGFENSRHPLLLLGPHTASETSAVLDVVRVFGKLMVVNRLASQADFNIIVSEAAINTYHTAFLTEIQAYIRKKLLKLKELDAKIVFGMFSSLAASLVFCETLKQALSYPSVQRLSDLGRKETAAAFDTMWAIMLALKETSGSLPGDMKLEDGVNNTRPRDISLAIAAKLRNVSFEGLSGPVSFNENEEREGILIVKQYQDGGKTLTPIGEHNTKEDKFVLYEGASKTLWKDNQVPKDHTDRQLMYMLIPESLLVTLWLFAAIGIVFSLGFLLFNIKNRNRRLDPLSSYFGEDTYSTNEPK</sequence>
<proteinExistence type="predicted"/>
<feature type="chain" id="PRO_5012925299" evidence="10">
    <location>
        <begin position="24"/>
        <end position="544"/>
    </location>
</feature>
<evidence type="ECO:0000259" key="11">
    <source>
        <dbReference type="Pfam" id="PF01094"/>
    </source>
</evidence>
<dbReference type="InterPro" id="IPR002455">
    <property type="entry name" value="GPCR3_GABA-B"/>
</dbReference>
<evidence type="ECO:0000256" key="3">
    <source>
        <dbReference type="ARBA" id="ARBA00022989"/>
    </source>
</evidence>
<evidence type="ECO:0000256" key="9">
    <source>
        <dbReference type="SAM" id="Phobius"/>
    </source>
</evidence>
<dbReference type="GO" id="GO:0004965">
    <property type="term" value="F:G protein-coupled GABA receptor activity"/>
    <property type="evidence" value="ECO:0007669"/>
    <property type="project" value="InterPro"/>
</dbReference>
<keyword evidence="3 9" id="KW-1133">Transmembrane helix</keyword>
<dbReference type="GO" id="GO:0038039">
    <property type="term" value="C:G protein-coupled receptor heterodimeric complex"/>
    <property type="evidence" value="ECO:0007669"/>
    <property type="project" value="TreeGrafter"/>
</dbReference>
<dbReference type="GO" id="GO:0007214">
    <property type="term" value="P:gamma-aminobutyric acid signaling pathway"/>
    <property type="evidence" value="ECO:0007669"/>
    <property type="project" value="TreeGrafter"/>
</dbReference>
<feature type="domain" description="Receptor ligand binding region" evidence="11">
    <location>
        <begin position="366"/>
        <end position="443"/>
    </location>
</feature>
<feature type="transmembrane region" description="Helical" evidence="9">
    <location>
        <begin position="496"/>
        <end position="517"/>
    </location>
</feature>
<dbReference type="Pfam" id="PF01094">
    <property type="entry name" value="ANF_receptor"/>
    <property type="match status" value="2"/>
</dbReference>
<keyword evidence="5 9" id="KW-0472">Membrane</keyword>
<keyword evidence="8" id="KW-0807">Transducer</keyword>
<keyword evidence="6 12" id="KW-0675">Receptor</keyword>
<keyword evidence="10" id="KW-0732">Signal</keyword>
<dbReference type="AlphaFoldDB" id="A0A2B4RNK9"/>
<dbReference type="Gene3D" id="3.40.50.2300">
    <property type="match status" value="4"/>
</dbReference>
<evidence type="ECO:0000313" key="13">
    <source>
        <dbReference type="Proteomes" id="UP000225706"/>
    </source>
</evidence>
<reference evidence="13" key="1">
    <citation type="journal article" date="2017" name="bioRxiv">
        <title>Comparative analysis of the genomes of Stylophora pistillata and Acropora digitifera provides evidence for extensive differences between species of corals.</title>
        <authorList>
            <person name="Voolstra C.R."/>
            <person name="Li Y."/>
            <person name="Liew Y.J."/>
            <person name="Baumgarten S."/>
            <person name="Zoccola D."/>
            <person name="Flot J.-F."/>
            <person name="Tambutte S."/>
            <person name="Allemand D."/>
            <person name="Aranda M."/>
        </authorList>
    </citation>
    <scope>NUCLEOTIDE SEQUENCE [LARGE SCALE GENOMIC DNA]</scope>
</reference>
<dbReference type="PANTHER" id="PTHR10519">
    <property type="entry name" value="GABA-B RECEPTOR"/>
    <property type="match status" value="1"/>
</dbReference>
<feature type="domain" description="Receptor ligand binding region" evidence="11">
    <location>
        <begin position="77"/>
        <end position="131"/>
    </location>
</feature>
<keyword evidence="7" id="KW-0325">Glycoprotein</keyword>
<keyword evidence="4" id="KW-0297">G-protein coupled receptor</keyword>
<dbReference type="InterPro" id="IPR028082">
    <property type="entry name" value="Peripla_BP_I"/>
</dbReference>
<name>A0A2B4RNK9_STYPI</name>
<keyword evidence="13" id="KW-1185">Reference proteome</keyword>